<dbReference type="KEGG" id="och:CES85_3494"/>
<keyword evidence="2" id="KW-0614">Plasmid</keyword>
<accession>A0A248UPL9</accession>
<keyword evidence="1" id="KW-1133">Transmembrane helix</keyword>
<protein>
    <submittedName>
        <fullName evidence="2">Uncharacterized protein</fullName>
    </submittedName>
</protein>
<geneLocation type="plasmid" evidence="2 3">
    <name>unnamed1</name>
</geneLocation>
<gene>
    <name evidence="2" type="ORF">CES85_3494</name>
</gene>
<reference evidence="2 3" key="1">
    <citation type="submission" date="2017-07" db="EMBL/GenBank/DDBJ databases">
        <title>Phylogenetic study on the rhizospheric bacterium Ochrobactrum sp. A44.</title>
        <authorList>
            <person name="Krzyzanowska D.M."/>
            <person name="Ossowicki A."/>
            <person name="Rajewska M."/>
            <person name="Maciag T."/>
            <person name="Kaczynski Z."/>
            <person name="Czerwicka M."/>
            <person name="Jafra S."/>
        </authorList>
    </citation>
    <scope>NUCLEOTIDE SEQUENCE [LARGE SCALE GENOMIC DNA]</scope>
    <source>
        <strain evidence="2 3">A44</strain>
        <plasmid evidence="2 3">unnamed1</plasmid>
    </source>
</reference>
<evidence type="ECO:0000313" key="2">
    <source>
        <dbReference type="EMBL" id="ASV88500.1"/>
    </source>
</evidence>
<keyword evidence="1" id="KW-0472">Membrane</keyword>
<dbReference type="Proteomes" id="UP000215256">
    <property type="component" value="Plasmid unnamed1"/>
</dbReference>
<keyword evidence="1" id="KW-0812">Transmembrane</keyword>
<dbReference type="EMBL" id="CP022605">
    <property type="protein sequence ID" value="ASV88500.1"/>
    <property type="molecule type" value="Genomic_DNA"/>
</dbReference>
<organism evidence="2 3">
    <name type="scientific">Ochrobactrum quorumnocens</name>
    <dbReference type="NCBI Taxonomy" id="271865"/>
    <lineage>
        <taxon>Bacteria</taxon>
        <taxon>Pseudomonadati</taxon>
        <taxon>Pseudomonadota</taxon>
        <taxon>Alphaproteobacteria</taxon>
        <taxon>Hyphomicrobiales</taxon>
        <taxon>Brucellaceae</taxon>
        <taxon>Brucella/Ochrobactrum group</taxon>
        <taxon>Ochrobactrum</taxon>
    </lineage>
</organism>
<name>A0A248UPL9_9HYPH</name>
<evidence type="ECO:0000256" key="1">
    <source>
        <dbReference type="SAM" id="Phobius"/>
    </source>
</evidence>
<evidence type="ECO:0000313" key="3">
    <source>
        <dbReference type="Proteomes" id="UP000215256"/>
    </source>
</evidence>
<proteinExistence type="predicted"/>
<dbReference type="AlphaFoldDB" id="A0A248UPL9"/>
<feature type="transmembrane region" description="Helical" evidence="1">
    <location>
        <begin position="12"/>
        <end position="33"/>
    </location>
</feature>
<sequence length="51" mass="5835">MPVEAPVIKTAGIWLIGLLFSIIDPIFMTIIMIESKYDERHVNVNIRCGEF</sequence>